<dbReference type="Proteomes" id="UP000499080">
    <property type="component" value="Unassembled WGS sequence"/>
</dbReference>
<name>A0A4Y2GQT0_ARAVE</name>
<organism evidence="1 2">
    <name type="scientific">Araneus ventricosus</name>
    <name type="common">Orbweaver spider</name>
    <name type="synonym">Epeira ventricosa</name>
    <dbReference type="NCBI Taxonomy" id="182803"/>
    <lineage>
        <taxon>Eukaryota</taxon>
        <taxon>Metazoa</taxon>
        <taxon>Ecdysozoa</taxon>
        <taxon>Arthropoda</taxon>
        <taxon>Chelicerata</taxon>
        <taxon>Arachnida</taxon>
        <taxon>Araneae</taxon>
        <taxon>Araneomorphae</taxon>
        <taxon>Entelegynae</taxon>
        <taxon>Araneoidea</taxon>
        <taxon>Araneidae</taxon>
        <taxon>Araneus</taxon>
    </lineage>
</organism>
<proteinExistence type="predicted"/>
<keyword evidence="2" id="KW-1185">Reference proteome</keyword>
<protein>
    <submittedName>
        <fullName evidence="1">Uncharacterized protein</fullName>
    </submittedName>
</protein>
<evidence type="ECO:0000313" key="2">
    <source>
        <dbReference type="Proteomes" id="UP000499080"/>
    </source>
</evidence>
<sequence>MKFGMWISDYNCKSVSNFNYNRSKVRCKKAESVFFIILRSTKHAIFSSSLYEAQNTPYFLHHTTKHKTRHIVTVERGGESDTLVCIVALSPCPGPPGEKNQFYRIDQFRMNARRGGPALPQFRGAAKISALVAVPTLPKHRDVYAGGGVESDTFVREYARRSWGDLSR</sequence>
<dbReference type="EMBL" id="BGPR01001539">
    <property type="protein sequence ID" value="GBM56302.1"/>
    <property type="molecule type" value="Genomic_DNA"/>
</dbReference>
<comment type="caution">
    <text evidence="1">The sequence shown here is derived from an EMBL/GenBank/DDBJ whole genome shotgun (WGS) entry which is preliminary data.</text>
</comment>
<reference evidence="1 2" key="1">
    <citation type="journal article" date="2019" name="Sci. Rep.">
        <title>Orb-weaving spider Araneus ventricosus genome elucidates the spidroin gene catalogue.</title>
        <authorList>
            <person name="Kono N."/>
            <person name="Nakamura H."/>
            <person name="Ohtoshi R."/>
            <person name="Moran D.A.P."/>
            <person name="Shinohara A."/>
            <person name="Yoshida Y."/>
            <person name="Fujiwara M."/>
            <person name="Mori M."/>
            <person name="Tomita M."/>
            <person name="Arakawa K."/>
        </authorList>
    </citation>
    <scope>NUCLEOTIDE SEQUENCE [LARGE SCALE GENOMIC DNA]</scope>
</reference>
<evidence type="ECO:0000313" key="1">
    <source>
        <dbReference type="EMBL" id="GBM56302.1"/>
    </source>
</evidence>
<dbReference type="AlphaFoldDB" id="A0A4Y2GQT0"/>
<gene>
    <name evidence="1" type="ORF">AVEN_125056_1</name>
</gene>
<accession>A0A4Y2GQT0</accession>